<evidence type="ECO:0000256" key="1">
    <source>
        <dbReference type="SAM" id="Phobius"/>
    </source>
</evidence>
<protein>
    <submittedName>
        <fullName evidence="2">DUF3180 family protein</fullName>
    </submittedName>
</protein>
<evidence type="ECO:0000313" key="3">
    <source>
        <dbReference type="Proteomes" id="UP000515275"/>
    </source>
</evidence>
<gene>
    <name evidence="2" type="ORF">GP473_01395</name>
</gene>
<accession>A0A7G7YM09</accession>
<evidence type="ECO:0000313" key="2">
    <source>
        <dbReference type="EMBL" id="QNH95529.1"/>
    </source>
</evidence>
<feature type="transmembrane region" description="Helical" evidence="1">
    <location>
        <begin position="12"/>
        <end position="31"/>
    </location>
</feature>
<dbReference type="KEGG" id="cans:GP473_01395"/>
<keyword evidence="1" id="KW-0472">Membrane</keyword>
<feature type="transmembrane region" description="Helical" evidence="1">
    <location>
        <begin position="80"/>
        <end position="104"/>
    </location>
</feature>
<sequence length="160" mass="16592">MNEMKPTPVASLCWAAVIAMPIAWMVVWRFYGVFPRIGVAGSVLLFVVAIVCAVAGVVIKKKINDGDIGHDRSQMSPVTVAQWMVFGQSVAWIGAVLGGVYAGIGIHVMLHVAELSAAQDDVPGVLAGIISGVSAAIAGAWLERSCVAPPLDPPMDAVAG</sequence>
<dbReference type="InterPro" id="IPR021517">
    <property type="entry name" value="DUF3180"/>
</dbReference>
<organism evidence="2 3">
    <name type="scientific">Corynebacterium anserum</name>
    <dbReference type="NCBI Taxonomy" id="2684406"/>
    <lineage>
        <taxon>Bacteria</taxon>
        <taxon>Bacillati</taxon>
        <taxon>Actinomycetota</taxon>
        <taxon>Actinomycetes</taxon>
        <taxon>Mycobacteriales</taxon>
        <taxon>Corynebacteriaceae</taxon>
        <taxon>Corynebacterium</taxon>
    </lineage>
</organism>
<keyword evidence="1" id="KW-0812">Transmembrane</keyword>
<reference evidence="2 3" key="1">
    <citation type="submission" date="2019-12" db="EMBL/GenBank/DDBJ databases">
        <title>Corynebacterium sp. nov., isolated from feces of the Anser Albifrons in China.</title>
        <authorList>
            <person name="Liu Q."/>
        </authorList>
    </citation>
    <scope>NUCLEOTIDE SEQUENCE [LARGE SCALE GENOMIC DNA]</scope>
    <source>
        <strain evidence="2 3">23H37-10</strain>
    </source>
</reference>
<keyword evidence="1" id="KW-1133">Transmembrane helix</keyword>
<name>A0A7G7YM09_9CORY</name>
<dbReference type="AlphaFoldDB" id="A0A7G7YM09"/>
<dbReference type="Proteomes" id="UP000515275">
    <property type="component" value="Chromosome"/>
</dbReference>
<dbReference type="RefSeq" id="WP_186277021.1">
    <property type="nucleotide sequence ID" value="NZ_CP046883.1"/>
</dbReference>
<feature type="transmembrane region" description="Helical" evidence="1">
    <location>
        <begin position="37"/>
        <end position="59"/>
    </location>
</feature>
<proteinExistence type="predicted"/>
<feature type="transmembrane region" description="Helical" evidence="1">
    <location>
        <begin position="124"/>
        <end position="142"/>
    </location>
</feature>
<keyword evidence="3" id="KW-1185">Reference proteome</keyword>
<dbReference type="Pfam" id="PF11377">
    <property type="entry name" value="DUF3180"/>
    <property type="match status" value="1"/>
</dbReference>
<dbReference type="EMBL" id="CP046883">
    <property type="protein sequence ID" value="QNH95529.1"/>
    <property type="molecule type" value="Genomic_DNA"/>
</dbReference>